<dbReference type="Pfam" id="PF13561">
    <property type="entry name" value="adh_short_C2"/>
    <property type="match status" value="1"/>
</dbReference>
<organism evidence="1 2">
    <name type="scientific">Mesorhizobium alhagi CCNWXJ12-2</name>
    <dbReference type="NCBI Taxonomy" id="1107882"/>
    <lineage>
        <taxon>Bacteria</taxon>
        <taxon>Pseudomonadati</taxon>
        <taxon>Pseudomonadota</taxon>
        <taxon>Alphaproteobacteria</taxon>
        <taxon>Hyphomicrobiales</taxon>
        <taxon>Phyllobacteriaceae</taxon>
        <taxon>Allomesorhizobium</taxon>
    </lineage>
</organism>
<reference evidence="1 2" key="1">
    <citation type="journal article" date="2012" name="J. Bacteriol.">
        <title>Draft Genome Sequence of Mesorhizobium alhagi CCNWXJ12-2T, a Novel Salt-Resistant Species Isolated from the Desert of Northwestern China.</title>
        <authorList>
            <person name="Zhou M."/>
            <person name="Chen W."/>
            <person name="Chen H."/>
            <person name="Wei G."/>
        </authorList>
    </citation>
    <scope>NUCLEOTIDE SEQUENCE [LARGE SCALE GENOMIC DNA]</scope>
    <source>
        <strain evidence="1 2">CCNWXJ12-2</strain>
    </source>
</reference>
<proteinExistence type="predicted"/>
<evidence type="ECO:0000313" key="1">
    <source>
        <dbReference type="EMBL" id="EHK52701.1"/>
    </source>
</evidence>
<dbReference type="AlphaFoldDB" id="H0I2S7"/>
<accession>H0I2S7</accession>
<sequence>MKRYGAPEEVAGLVAFLGSDDAGYVNGGAYAVDGGMTAA</sequence>
<evidence type="ECO:0000313" key="2">
    <source>
        <dbReference type="Proteomes" id="UP000003250"/>
    </source>
</evidence>
<dbReference type="EMBL" id="AHAM01000306">
    <property type="protein sequence ID" value="EHK52701.1"/>
    <property type="molecule type" value="Genomic_DNA"/>
</dbReference>
<keyword evidence="2" id="KW-1185">Reference proteome</keyword>
<dbReference type="Proteomes" id="UP000003250">
    <property type="component" value="Unassembled WGS sequence"/>
</dbReference>
<dbReference type="SUPFAM" id="SSF51735">
    <property type="entry name" value="NAD(P)-binding Rossmann-fold domains"/>
    <property type="match status" value="1"/>
</dbReference>
<gene>
    <name evidence="1" type="ORF">MAXJ12_33914</name>
</gene>
<dbReference type="PATRIC" id="fig|1107882.3.peg.6551"/>
<evidence type="ECO:0008006" key="3">
    <source>
        <dbReference type="Google" id="ProtNLM"/>
    </source>
</evidence>
<protein>
    <recommendedName>
        <fullName evidence="3">Short-chain dehydrogenase/reductase SDR</fullName>
    </recommendedName>
</protein>
<dbReference type="Gene3D" id="3.40.50.720">
    <property type="entry name" value="NAD(P)-binding Rossmann-like Domain"/>
    <property type="match status" value="1"/>
</dbReference>
<dbReference type="InterPro" id="IPR002347">
    <property type="entry name" value="SDR_fam"/>
</dbReference>
<dbReference type="InterPro" id="IPR036291">
    <property type="entry name" value="NAD(P)-bd_dom_sf"/>
</dbReference>
<dbReference type="OrthoDB" id="9779623at2"/>
<name>H0I2S7_9HYPH</name>